<accession>A0A7H0SRF2</accession>
<evidence type="ECO:0000313" key="2">
    <source>
        <dbReference type="Proteomes" id="UP000516320"/>
    </source>
</evidence>
<dbReference type="EMBL" id="CP046884">
    <property type="protein sequence ID" value="QNQ91127.1"/>
    <property type="molecule type" value="Genomic_DNA"/>
</dbReference>
<proteinExistence type="predicted"/>
<sequence length="89" mass="9922">MNLIHYHPHLRHLLSLILLHRPTVGAESISIEHFPKTSAALADTLELLDRQLAQISTSLSHHHNQVQHFCSQLEAEDSATAQALGGHHE</sequence>
<dbReference type="Proteomes" id="UP000516320">
    <property type="component" value="Chromosome"/>
</dbReference>
<dbReference type="RefSeq" id="WP_187974441.1">
    <property type="nucleotide sequence ID" value="NZ_CP046884.1"/>
</dbReference>
<protein>
    <submittedName>
        <fullName evidence="1">Uncharacterized protein</fullName>
    </submittedName>
</protein>
<reference evidence="1 2" key="1">
    <citation type="submission" date="2019-12" db="EMBL/GenBank/DDBJ databases">
        <title>Corynebacterium sp. nov., isolated from feces of the Anser Albifrons in China.</title>
        <authorList>
            <person name="Liu Q."/>
        </authorList>
    </citation>
    <scope>NUCLEOTIDE SEQUENCE [LARGE SCALE GENOMIC DNA]</scope>
    <source>
        <strain evidence="1 2">4H37-19</strain>
    </source>
</reference>
<gene>
    <name evidence="1" type="ORF">GP475_11155</name>
</gene>
<evidence type="ECO:0000313" key="1">
    <source>
        <dbReference type="EMBL" id="QNQ91127.1"/>
    </source>
</evidence>
<name>A0A7H0SRF2_9CORY</name>
<keyword evidence="2" id="KW-1185">Reference proteome</keyword>
<organism evidence="1 2">
    <name type="scientific">Corynebacterium poyangense</name>
    <dbReference type="NCBI Taxonomy" id="2684405"/>
    <lineage>
        <taxon>Bacteria</taxon>
        <taxon>Bacillati</taxon>
        <taxon>Actinomycetota</taxon>
        <taxon>Actinomycetes</taxon>
        <taxon>Mycobacteriales</taxon>
        <taxon>Corynebacteriaceae</taxon>
        <taxon>Corynebacterium</taxon>
    </lineage>
</organism>
<dbReference type="KEGG" id="cpoy:GP475_11155"/>
<dbReference type="AlphaFoldDB" id="A0A7H0SRF2"/>